<keyword evidence="12" id="KW-0664">Pyridoxine biosynthesis</keyword>
<dbReference type="GO" id="GO:0007346">
    <property type="term" value="P:regulation of mitotic cell cycle"/>
    <property type="evidence" value="ECO:0007669"/>
    <property type="project" value="TreeGrafter"/>
</dbReference>
<dbReference type="SUPFAM" id="SSF50475">
    <property type="entry name" value="FMN-binding split barrel"/>
    <property type="match status" value="1"/>
</dbReference>
<dbReference type="GO" id="GO:0004733">
    <property type="term" value="F:pyridoxamine phosphate oxidase activity"/>
    <property type="evidence" value="ECO:0007669"/>
    <property type="project" value="UniProtKB-EC"/>
</dbReference>
<reference evidence="15 16" key="1">
    <citation type="journal article" date="2019" name="Genome Biol. Evol.">
        <title>Whole-Genome Sequencing of the Giant Devil Catfish, Bagarius yarrelli.</title>
        <authorList>
            <person name="Jiang W."/>
            <person name="Lv Y."/>
            <person name="Cheng L."/>
            <person name="Yang K."/>
            <person name="Chao B."/>
            <person name="Wang X."/>
            <person name="Li Y."/>
            <person name="Pan X."/>
            <person name="You X."/>
            <person name="Zhang Y."/>
            <person name="Yang J."/>
            <person name="Li J."/>
            <person name="Zhang X."/>
            <person name="Liu S."/>
            <person name="Sun C."/>
            <person name="Yang J."/>
            <person name="Shi Q."/>
        </authorList>
    </citation>
    <scope>NUCLEOTIDE SEQUENCE [LARGE SCALE GENOMIC DNA]</scope>
    <source>
        <strain evidence="15">JWS20170419001</strain>
        <tissue evidence="15">Muscle</tissue>
    </source>
</reference>
<dbReference type="InterPro" id="IPR019740">
    <property type="entry name" value="Pyridox_Oxase_CS"/>
</dbReference>
<dbReference type="GO" id="GO:0012505">
    <property type="term" value="C:endomembrane system"/>
    <property type="evidence" value="ECO:0007669"/>
    <property type="project" value="TreeGrafter"/>
</dbReference>
<keyword evidence="16" id="KW-1185">Reference proteome</keyword>
<dbReference type="NCBIfam" id="TIGR00558">
    <property type="entry name" value="pdxH"/>
    <property type="match status" value="1"/>
</dbReference>
<dbReference type="PANTHER" id="PTHR14894:SF0">
    <property type="entry name" value="CDK5 REGULATORY SUBUNIT-ASSOCIATED PROTEIN 3"/>
    <property type="match status" value="1"/>
</dbReference>
<dbReference type="InterPro" id="IPR012349">
    <property type="entry name" value="Split_barrel_FMN-bd"/>
</dbReference>
<dbReference type="PROSITE" id="PS01064">
    <property type="entry name" value="PYRIDOX_OXIDASE"/>
    <property type="match status" value="1"/>
</dbReference>
<evidence type="ECO:0000256" key="4">
    <source>
        <dbReference type="ARBA" id="ARBA00005037"/>
    </source>
</evidence>
<sequence>MLQLHLFEVYQQTWSKNHTASVSLPSTRICFLSTGDTIQMDLSNMRKKYKGDEESFEEDQLISLDPIKQFAEWFNQATKCPEIGEANAMCLSTASKDGRPSARMVLLKGYSNEGFCFFTNYESRKGKELETNPHACLVFHWEPLSKQVRIEGTVEKISRQKSVEYFHSRPKSSQIGAVVSRQSSVIPNRQYLREKNAELEEKYKDSEVPAPDYWGGYIVKPTLIEFWQGQTNRLHDRIVFTREGGETELQEMQHQAKGGWVYHRERSHWFCIPERAKKLLTVGHNNPAQNYNNEKTRDEIKENIQHLPIDIHSSKLLDWLVDRRHCSLKWQNVVMVIREKINAALQDMPENEEIKQLLMGSSELASLLSRSVSYEGPALRKQVAKAQQLQQELSRRELECQSGAADMRERYYAACKQYGIKGENVARELQGLVKDLPTVLDEIGRKASCLEETIKLYAAFTKFVCDWSEPVLPLLSFIQQKGNTTVYEWRTGNVPTVIERPVVMEAPPDTVTEETIDWGDLSNGDEDVNTGSAVEEEVDWGISLESGKEETGDCGIDWGETKTSAVEIEVVAAGTDCKYTFSFWIKLHISKRHNVLTKLISHTGFTGPEGVARGEDAFSLLENAQTRNQFIDELMELEVFLCQRLSEMSEEGDMVSMSQFQLAPSIIQGQTRKRVQTMLADVRHLLEELTSQRMKHLFMIQASPRYVERVSDMLRQKLKQADILVLKQASLAERRQEALEEQARLEPRIDLLTANIKELQKLIETEISKRYNKRPVNLMGVHV</sequence>
<comment type="caution">
    <text evidence="15">The sequence shown here is derived from an EMBL/GenBank/DDBJ whole genome shotgun (WGS) entry which is preliminary data.</text>
</comment>
<feature type="domain" description="Pyridoxine 5'-phosphate oxidase dimerisation C-terminal" evidence="14">
    <location>
        <begin position="214"/>
        <end position="264"/>
    </location>
</feature>
<feature type="domain" description="Pyridoxamine 5'-phosphate oxidase N-terminal" evidence="13">
    <location>
        <begin position="83"/>
        <end position="199"/>
    </location>
</feature>
<comment type="similarity">
    <text evidence="6">Belongs to the CDK5RAP3 family.</text>
</comment>
<evidence type="ECO:0000256" key="1">
    <source>
        <dbReference type="ARBA" id="ARBA00001917"/>
    </source>
</evidence>
<dbReference type="InterPro" id="IPR019576">
    <property type="entry name" value="Pyridoxamine_oxidase_dimer_C"/>
</dbReference>
<dbReference type="Pfam" id="PF01243">
    <property type="entry name" value="PNPOx_N"/>
    <property type="match status" value="1"/>
</dbReference>
<comment type="pathway">
    <text evidence="3">Cofactor metabolism; pyridoxal 5'-phosphate salvage; pyridoxal 5'-phosphate from pyridoxamine 5'-phosphate: step 1/1.</text>
</comment>
<dbReference type="GO" id="GO:0008615">
    <property type="term" value="P:pyridoxine biosynthetic process"/>
    <property type="evidence" value="ECO:0007669"/>
    <property type="project" value="UniProtKB-KW"/>
</dbReference>
<proteinExistence type="inferred from homology"/>
<keyword evidence="11" id="KW-0560">Oxidoreductase</keyword>
<evidence type="ECO:0000256" key="12">
    <source>
        <dbReference type="ARBA" id="ARBA00023096"/>
    </source>
</evidence>
<evidence type="ECO:0000256" key="5">
    <source>
        <dbReference type="ARBA" id="ARBA00007301"/>
    </source>
</evidence>
<dbReference type="Gene3D" id="2.30.110.10">
    <property type="entry name" value="Electron Transport, Fmn-binding Protein, Chain A"/>
    <property type="match status" value="1"/>
</dbReference>
<dbReference type="InterPro" id="IPR000659">
    <property type="entry name" value="Pyridox_Oxase"/>
</dbReference>
<organism evidence="15 16">
    <name type="scientific">Bagarius yarrelli</name>
    <name type="common">Goonch</name>
    <name type="synonym">Bagrus yarrelli</name>
    <dbReference type="NCBI Taxonomy" id="175774"/>
    <lineage>
        <taxon>Eukaryota</taxon>
        <taxon>Metazoa</taxon>
        <taxon>Chordata</taxon>
        <taxon>Craniata</taxon>
        <taxon>Vertebrata</taxon>
        <taxon>Euteleostomi</taxon>
        <taxon>Actinopterygii</taxon>
        <taxon>Neopterygii</taxon>
        <taxon>Teleostei</taxon>
        <taxon>Ostariophysi</taxon>
        <taxon>Siluriformes</taxon>
        <taxon>Sisoridae</taxon>
        <taxon>Sisorinae</taxon>
        <taxon>Bagarius</taxon>
    </lineage>
</organism>
<evidence type="ECO:0000256" key="10">
    <source>
        <dbReference type="ARBA" id="ARBA00022643"/>
    </source>
</evidence>
<evidence type="ECO:0000256" key="6">
    <source>
        <dbReference type="ARBA" id="ARBA00007478"/>
    </source>
</evidence>
<dbReference type="EMBL" id="VCAZ01000002">
    <property type="protein sequence ID" value="TSK14728.1"/>
    <property type="molecule type" value="Genomic_DNA"/>
</dbReference>
<dbReference type="OrthoDB" id="340432at2759"/>
<dbReference type="Pfam" id="PF10590">
    <property type="entry name" value="PNP_phzG_C"/>
    <property type="match status" value="1"/>
</dbReference>
<evidence type="ECO:0000256" key="9">
    <source>
        <dbReference type="ARBA" id="ARBA00022630"/>
    </source>
</evidence>
<dbReference type="HAMAP" id="MF_01629">
    <property type="entry name" value="PdxH"/>
    <property type="match status" value="1"/>
</dbReference>
<dbReference type="FunFam" id="2.30.110.10:FF:000005">
    <property type="entry name" value="NAD(P)H-hydrate epimerase"/>
    <property type="match status" value="1"/>
</dbReference>
<dbReference type="InterPro" id="IPR008491">
    <property type="entry name" value="CDK5RAP3"/>
</dbReference>
<comment type="similarity">
    <text evidence="5">Belongs to the pyridoxamine 5'-phosphate oxidase family.</text>
</comment>
<evidence type="ECO:0000313" key="15">
    <source>
        <dbReference type="EMBL" id="TSK14728.1"/>
    </source>
</evidence>
<comment type="pathway">
    <text evidence="4">Cofactor metabolism; pyridoxal 5'-phosphate salvage; pyridoxal 5'-phosphate from pyridoxine 5'-phosphate: step 1/1.</text>
</comment>
<accession>A0A556TJ15</accession>
<dbReference type="PANTHER" id="PTHR14894">
    <property type="entry name" value="CDK5 REGULATORY SUBUNIT-ASSOCIATED PROTEIN 3"/>
    <property type="match status" value="1"/>
</dbReference>
<protein>
    <recommendedName>
        <fullName evidence="8">pyridoxal 5'-phosphate synthase</fullName>
        <ecNumber evidence="8">1.4.3.5</ecNumber>
    </recommendedName>
</protein>
<name>A0A556TJ15_BAGYA</name>
<comment type="function">
    <text evidence="2">Catalyzes the oxidation of either pyridoxine 5'-phosphate (PNP) or pyridoxamine 5'-phosphate (PMP) into pyridoxal 5'-phosphate (PLP).</text>
</comment>
<dbReference type="NCBIfam" id="NF004231">
    <property type="entry name" value="PRK05679.1"/>
    <property type="match status" value="1"/>
</dbReference>
<comment type="subunit">
    <text evidence="7">Homodimer.</text>
</comment>
<dbReference type="InterPro" id="IPR011576">
    <property type="entry name" value="Pyridox_Oxase_N"/>
</dbReference>
<dbReference type="Proteomes" id="UP000319801">
    <property type="component" value="Unassembled WGS sequence"/>
</dbReference>
<evidence type="ECO:0000256" key="7">
    <source>
        <dbReference type="ARBA" id="ARBA00011738"/>
    </source>
</evidence>
<dbReference type="EC" id="1.4.3.5" evidence="8"/>
<keyword evidence="10" id="KW-0288">FMN</keyword>
<dbReference type="Pfam" id="PF05600">
    <property type="entry name" value="CDK5RAP3"/>
    <property type="match status" value="2"/>
</dbReference>
<comment type="cofactor">
    <cofactor evidence="1">
        <name>FMN</name>
        <dbReference type="ChEBI" id="CHEBI:58210"/>
    </cofactor>
</comment>
<evidence type="ECO:0000256" key="8">
    <source>
        <dbReference type="ARBA" id="ARBA00012801"/>
    </source>
</evidence>
<evidence type="ECO:0000259" key="14">
    <source>
        <dbReference type="Pfam" id="PF10590"/>
    </source>
</evidence>
<evidence type="ECO:0000313" key="16">
    <source>
        <dbReference type="Proteomes" id="UP000319801"/>
    </source>
</evidence>
<dbReference type="UniPathway" id="UPA01068">
    <property type="reaction ID" value="UER00304"/>
</dbReference>
<evidence type="ECO:0000259" key="13">
    <source>
        <dbReference type="Pfam" id="PF01243"/>
    </source>
</evidence>
<evidence type="ECO:0000256" key="3">
    <source>
        <dbReference type="ARBA" id="ARBA00004738"/>
    </source>
</evidence>
<gene>
    <name evidence="15" type="ORF">Baya_0711</name>
</gene>
<dbReference type="GO" id="GO:0010181">
    <property type="term" value="F:FMN binding"/>
    <property type="evidence" value="ECO:0007669"/>
    <property type="project" value="InterPro"/>
</dbReference>
<keyword evidence="9" id="KW-0285">Flavoprotein</keyword>
<evidence type="ECO:0000256" key="11">
    <source>
        <dbReference type="ARBA" id="ARBA00023002"/>
    </source>
</evidence>
<evidence type="ECO:0000256" key="2">
    <source>
        <dbReference type="ARBA" id="ARBA00003691"/>
    </source>
</evidence>
<dbReference type="AlphaFoldDB" id="A0A556TJ15"/>